<dbReference type="AlphaFoldDB" id="A0AA44JAD0"/>
<organism evidence="1 2">
    <name type="scientific">Agrobacterium tumefaciens</name>
    <dbReference type="NCBI Taxonomy" id="358"/>
    <lineage>
        <taxon>Bacteria</taxon>
        <taxon>Pseudomonadati</taxon>
        <taxon>Pseudomonadota</taxon>
        <taxon>Alphaproteobacteria</taxon>
        <taxon>Hyphomicrobiales</taxon>
        <taxon>Rhizobiaceae</taxon>
        <taxon>Rhizobium/Agrobacterium group</taxon>
        <taxon>Agrobacterium</taxon>
        <taxon>Agrobacterium tumefaciens complex</taxon>
    </lineage>
</organism>
<dbReference type="Proteomes" id="UP000702952">
    <property type="component" value="Unassembled WGS sequence"/>
</dbReference>
<dbReference type="RefSeq" id="WP_174019218.1">
    <property type="nucleotide sequence ID" value="NZ_JAAMAW010000015.1"/>
</dbReference>
<comment type="caution">
    <text evidence="1">The sequence shown here is derived from an EMBL/GenBank/DDBJ whole genome shotgun (WGS) entry which is preliminary data.</text>
</comment>
<name>A0AA44JAD0_AGRTU</name>
<sequence length="80" mass="9421">MKQMTTEQITERAEQAKRLLNNTDFIDIVGLVKADIFDNFCATNVLDTERREELHKVSYAIELMKKKIETYISIEKLQKQ</sequence>
<reference evidence="1" key="1">
    <citation type="journal article" date="2020" name="Science">
        <title>Unexpected conservation and global transmission of agrobacterial virulence plasmids.</title>
        <authorList>
            <person name="Weisberg A.J."/>
            <person name="Davis E.W. 2nd"/>
            <person name="Tabima J."/>
            <person name="Belcher M.S."/>
            <person name="Miller M."/>
            <person name="Kuo C.H."/>
            <person name="Loper J.E."/>
            <person name="Grunwald N.J."/>
            <person name="Putnam M.L."/>
            <person name="Chang J.H."/>
        </authorList>
    </citation>
    <scope>NUCLEOTIDE SEQUENCE</scope>
    <source>
        <strain evidence="1">17-1853-1a</strain>
    </source>
</reference>
<accession>A0AA44JAD0</accession>
<dbReference type="EMBL" id="JAAMAY010000030">
    <property type="protein sequence ID" value="NTC30729.1"/>
    <property type="molecule type" value="Genomic_DNA"/>
</dbReference>
<evidence type="ECO:0000313" key="2">
    <source>
        <dbReference type="Proteomes" id="UP000702952"/>
    </source>
</evidence>
<gene>
    <name evidence="1" type="ORF">G6M46_21600</name>
</gene>
<evidence type="ECO:0000313" key="1">
    <source>
        <dbReference type="EMBL" id="NTC30729.1"/>
    </source>
</evidence>
<proteinExistence type="predicted"/>
<protein>
    <submittedName>
        <fullName evidence="1">Uncharacterized protein</fullName>
    </submittedName>
</protein>